<reference evidence="3 4" key="1">
    <citation type="submission" date="2011-08" db="EMBL/GenBank/DDBJ databases">
        <authorList>
            <person name="Liu Z.J."/>
            <person name="Shi F.L."/>
            <person name="Lu J.Q."/>
            <person name="Li M."/>
            <person name="Wang Z.L."/>
        </authorList>
    </citation>
    <scope>NUCLEOTIDE SEQUENCE [LARGE SCALE GENOMIC DNA]</scope>
    <source>
        <strain evidence="3 4">USNM 41457</strain>
    </source>
</reference>
<dbReference type="HOGENOM" id="CLU_391288_0_0_1"/>
<dbReference type="InParanoid" id="J9A083"/>
<feature type="coiled-coil region" evidence="1">
    <location>
        <begin position="638"/>
        <end position="704"/>
    </location>
</feature>
<accession>J9A083</accession>
<evidence type="ECO:0000256" key="1">
    <source>
        <dbReference type="SAM" id="Coils"/>
    </source>
</evidence>
<reference evidence="4" key="2">
    <citation type="submission" date="2015-07" db="EMBL/GenBank/DDBJ databases">
        <title>Contrasting host-pathogen interactions and genome evolution in two generalist and specialist microsporidian pathogens of mosquitoes.</title>
        <authorList>
            <consortium name="The Broad Institute Genomics Platform"/>
            <consortium name="The Broad Institute Genome Sequencing Center for Infectious Disease"/>
            <person name="Cuomo C.A."/>
            <person name="Sanscrainte N.D."/>
            <person name="Goldberg J.M."/>
            <person name="Heiman D."/>
            <person name="Young S."/>
            <person name="Zeng Q."/>
            <person name="Becnel J.J."/>
            <person name="Birren B.W."/>
        </authorList>
    </citation>
    <scope>NUCLEOTIDE SEQUENCE [LARGE SCALE GENOMIC DNA]</scope>
    <source>
        <strain evidence="4">USNM 41457</strain>
    </source>
</reference>
<dbReference type="AlphaFoldDB" id="J9A083"/>
<organism evidence="3 4">
    <name type="scientific">Edhazardia aedis (strain USNM 41457)</name>
    <name type="common">Microsporidian parasite</name>
    <dbReference type="NCBI Taxonomy" id="1003232"/>
    <lineage>
        <taxon>Eukaryota</taxon>
        <taxon>Fungi</taxon>
        <taxon>Fungi incertae sedis</taxon>
        <taxon>Microsporidia</taxon>
        <taxon>Edhazardia</taxon>
    </lineage>
</organism>
<gene>
    <name evidence="3" type="ORF">EDEG_00621</name>
</gene>
<evidence type="ECO:0000256" key="2">
    <source>
        <dbReference type="SAM" id="MobiDB-lite"/>
    </source>
</evidence>
<dbReference type="Proteomes" id="UP000003163">
    <property type="component" value="Unassembled WGS sequence"/>
</dbReference>
<dbReference type="EMBL" id="AFBI03000007">
    <property type="protein sequence ID" value="EJW05318.1"/>
    <property type="molecule type" value="Genomic_DNA"/>
</dbReference>
<sequence>MSKKSSSDENQNNSEAEIDSNILENKNIKKSKNEDIMKNMEKKIENKELKSRCANDDTEKKAENENVQENLVKNQEEYRFENIKRNSKNNQNLQPIDFKNKKLKKTSQKEYINFAISDNINNIEEKEEEMKILENEEGASQSEESVEEYIKLLKDALRSTDPTSGFVYDVFTENPHVKIETNRLPEETLDQNCRFLKVINKVCQRENVFEKLQAEEEQFKKSDLERRVFNDKENEVYERYKKLILSRLLQKITGKTTEEKLFLEKMNLMLETNFKEVLETSFLGSTDGPKKYPLLCLIECFKEQKEKEKCVLEDRINANPCVVNDDGTLNSLDPCNEDISHESVQPGGLKGYENFVSLQDKVYQEAREDKKLRVGYKENSLLSMVEKIDSSNINNLVTNIYPDVSGKFINQTKTTFAFQHNPKMVDLFNIKKDDNQKEKISIFDKPYNLETSKSAKNNDSEKCQFLEFQNNKNNANLFVVKNKLSKNSSNTAFTNIDTSESQSQSSEYDQCEFLNPLQKKSKNKNDETTVSTFSDEKFNKESILLKYVDGVFHEIGPGNIIISMFKNNNRLTFVRKNIHMFSFDVLLTFDPTPRLKDKYTMCFMISGKGIYALRFKDTLFLQQFHNILNKCIDEFRQTHKTEKEIAEENQKITEENDKNNNFANQGEKIVNGLIFCENNEEKHVEIKEDQKNKIKDKEDNYKHQN</sequence>
<feature type="compositionally biased region" description="Basic and acidic residues" evidence="2">
    <location>
        <begin position="31"/>
        <end position="64"/>
    </location>
</feature>
<proteinExistence type="predicted"/>
<keyword evidence="4" id="KW-1185">Reference proteome</keyword>
<protein>
    <submittedName>
        <fullName evidence="3">Uncharacterized protein</fullName>
    </submittedName>
</protein>
<feature type="coiled-coil region" evidence="1">
    <location>
        <begin position="116"/>
        <end position="143"/>
    </location>
</feature>
<dbReference type="VEuPathDB" id="MicrosporidiaDB:EDEG_00621"/>
<evidence type="ECO:0000313" key="4">
    <source>
        <dbReference type="Proteomes" id="UP000003163"/>
    </source>
</evidence>
<comment type="caution">
    <text evidence="3">The sequence shown here is derived from an EMBL/GenBank/DDBJ whole genome shotgun (WGS) entry which is preliminary data.</text>
</comment>
<evidence type="ECO:0000313" key="3">
    <source>
        <dbReference type="EMBL" id="EJW05318.1"/>
    </source>
</evidence>
<feature type="region of interest" description="Disordered" evidence="2">
    <location>
        <begin position="1"/>
        <end position="68"/>
    </location>
</feature>
<keyword evidence="1" id="KW-0175">Coiled coil</keyword>
<name>J9A083_EDHAE</name>